<evidence type="ECO:0000259" key="2">
    <source>
        <dbReference type="Pfam" id="PF07635"/>
    </source>
</evidence>
<feature type="transmembrane region" description="Helical" evidence="1">
    <location>
        <begin position="43"/>
        <end position="64"/>
    </location>
</feature>
<keyword evidence="1" id="KW-1133">Transmembrane helix</keyword>
<keyword evidence="1" id="KW-0812">Transmembrane</keyword>
<feature type="transmembrane region" description="Helical" evidence="1">
    <location>
        <begin position="12"/>
        <end position="31"/>
    </location>
</feature>
<dbReference type="InterPro" id="IPR011429">
    <property type="entry name" value="Cyt_c_Planctomycete-type"/>
</dbReference>
<feature type="transmembrane region" description="Helical" evidence="1">
    <location>
        <begin position="103"/>
        <end position="124"/>
    </location>
</feature>
<dbReference type="Proteomes" id="UP001356308">
    <property type="component" value="Unassembled WGS sequence"/>
</dbReference>
<reference evidence="3 4" key="1">
    <citation type="submission" date="2024-01" db="EMBL/GenBank/DDBJ databases">
        <title>Maribacter spp. originated from different algae showed divergent polysaccharides utilization ability.</title>
        <authorList>
            <person name="Wang H."/>
            <person name="Wu Y."/>
        </authorList>
    </citation>
    <scope>NUCLEOTIDE SEQUENCE [LARGE SCALE GENOMIC DNA]</scope>
    <source>
        <strain evidence="3 4">PR1</strain>
    </source>
</reference>
<dbReference type="PANTHER" id="PTHR35889:SF3">
    <property type="entry name" value="F-BOX DOMAIN-CONTAINING PROTEIN"/>
    <property type="match status" value="1"/>
</dbReference>
<dbReference type="InterPro" id="IPR032675">
    <property type="entry name" value="LRR_dom_sf"/>
</dbReference>
<name>A0ABU7IQQ5_9FLAO</name>
<sequence>MEYRSKNRWVNYLVLGLSVFLLFCLLFESYIELPRLVSWLGRWHPLVLHFPIVFLLISIFLSLTGKKVSTTLLNIAVVSALITAISGFFLGKDTLIKGDLLLWHQWLGGSVALLSALWYALSILQLGQSNFTKIIQVVLIGGIYFTGHYGGMITHGEDFLALPIEKRNKKIPDNPVIYSDVVTRILDDKCVTCHNPNKKKGQLLMTSFDALLKGGESGNILVPGDPENSQLIQRLHLPADDEEHMPPEGKTPLNENEISILEQWIALGASDTLRLEQLNKSEPLVSLIKGLMEPNAMEKWAKLPKVADSTLQILASDYLTIKRMASNSNALSVDFYLPPEYDSKPITDLQRVASNIIELDLSGIPIGEEEIAFIATCSNLEWLEIDKTPISDTEVEKLVNLKNLSFLKIYETSITDNSVPIFKRLPSLNRLYLWKTSITENSLSDLQKARPSLLVNDGIDEKTNAFFVAKDTITKTKNSNQLE</sequence>
<protein>
    <submittedName>
        <fullName evidence="3">C-type cytochrome domain-containing protein</fullName>
    </submittedName>
</protein>
<dbReference type="PANTHER" id="PTHR35889">
    <property type="entry name" value="CYCLOINULO-OLIGOSACCHARIDE FRUCTANOTRANSFERASE-RELATED"/>
    <property type="match status" value="1"/>
</dbReference>
<evidence type="ECO:0000313" key="4">
    <source>
        <dbReference type="Proteomes" id="UP001356308"/>
    </source>
</evidence>
<comment type="caution">
    <text evidence="3">The sequence shown here is derived from an EMBL/GenBank/DDBJ whole genome shotgun (WGS) entry which is preliminary data.</text>
</comment>
<dbReference type="EMBL" id="JAZDDG010000002">
    <property type="protein sequence ID" value="MEE1975302.1"/>
    <property type="molecule type" value="Genomic_DNA"/>
</dbReference>
<evidence type="ECO:0000256" key="1">
    <source>
        <dbReference type="SAM" id="Phobius"/>
    </source>
</evidence>
<feature type="domain" description="Cytochrome C Planctomycete-type" evidence="2">
    <location>
        <begin position="190"/>
        <end position="249"/>
    </location>
</feature>
<organism evidence="3 4">
    <name type="scientific">Maribacter cobaltidurans</name>
    <dbReference type="NCBI Taxonomy" id="1178778"/>
    <lineage>
        <taxon>Bacteria</taxon>
        <taxon>Pseudomonadati</taxon>
        <taxon>Bacteroidota</taxon>
        <taxon>Flavobacteriia</taxon>
        <taxon>Flavobacteriales</taxon>
        <taxon>Flavobacteriaceae</taxon>
        <taxon>Maribacter</taxon>
    </lineage>
</organism>
<dbReference type="Gene3D" id="3.80.10.10">
    <property type="entry name" value="Ribonuclease Inhibitor"/>
    <property type="match status" value="1"/>
</dbReference>
<accession>A0ABU7IQQ5</accession>
<dbReference type="SUPFAM" id="SSF52047">
    <property type="entry name" value="RNI-like"/>
    <property type="match status" value="1"/>
</dbReference>
<proteinExistence type="predicted"/>
<evidence type="ECO:0000313" key="3">
    <source>
        <dbReference type="EMBL" id="MEE1975302.1"/>
    </source>
</evidence>
<dbReference type="Pfam" id="PF07635">
    <property type="entry name" value="PSCyt1"/>
    <property type="match status" value="1"/>
</dbReference>
<gene>
    <name evidence="3" type="ORF">V1I91_04440</name>
</gene>
<keyword evidence="1" id="KW-0472">Membrane</keyword>
<feature type="transmembrane region" description="Helical" evidence="1">
    <location>
        <begin position="71"/>
        <end position="91"/>
    </location>
</feature>
<dbReference type="RefSeq" id="WP_272650130.1">
    <property type="nucleotide sequence ID" value="NZ_JAZDDG010000002.1"/>
</dbReference>
<keyword evidence="4" id="KW-1185">Reference proteome</keyword>